<dbReference type="NCBIfam" id="NF004281">
    <property type="entry name" value="PRK05690.1"/>
    <property type="match status" value="1"/>
</dbReference>
<keyword evidence="3" id="KW-1185">Reference proteome</keyword>
<gene>
    <name evidence="2" type="primary">moeB</name>
    <name evidence="2" type="ORF">JZM60_02150</name>
</gene>
<dbReference type="InterPro" id="IPR045886">
    <property type="entry name" value="ThiF/MoeB/HesA"/>
</dbReference>
<evidence type="ECO:0000313" key="3">
    <source>
        <dbReference type="Proteomes" id="UP000663651"/>
    </source>
</evidence>
<dbReference type="CDD" id="cd00757">
    <property type="entry name" value="ThiF_MoeB_HesA_family"/>
    <property type="match status" value="1"/>
</dbReference>
<dbReference type="PANTHER" id="PTHR10953:SF102">
    <property type="entry name" value="ADENYLYLTRANSFERASE AND SULFURTRANSFERASE MOCS3"/>
    <property type="match status" value="1"/>
</dbReference>
<protein>
    <submittedName>
        <fullName evidence="2">Molybdopterin-synthase adenylyltransferase MoeB</fullName>
    </submittedName>
</protein>
<name>A0ABX7Q412_9BACT</name>
<evidence type="ECO:0000259" key="1">
    <source>
        <dbReference type="Pfam" id="PF00899"/>
    </source>
</evidence>
<organism evidence="2 3">
    <name type="scientific">Geobacter benzoatilyticus</name>
    <dbReference type="NCBI Taxonomy" id="2815309"/>
    <lineage>
        <taxon>Bacteria</taxon>
        <taxon>Pseudomonadati</taxon>
        <taxon>Thermodesulfobacteriota</taxon>
        <taxon>Desulfuromonadia</taxon>
        <taxon>Geobacterales</taxon>
        <taxon>Geobacteraceae</taxon>
        <taxon>Geobacter</taxon>
    </lineage>
</organism>
<dbReference type="InterPro" id="IPR035985">
    <property type="entry name" value="Ubiquitin-activating_enz"/>
</dbReference>
<feature type="domain" description="THIF-type NAD/FAD binding fold" evidence="1">
    <location>
        <begin position="10"/>
        <end position="245"/>
    </location>
</feature>
<dbReference type="SUPFAM" id="SSF69572">
    <property type="entry name" value="Activating enzymes of the ubiquitin-like proteins"/>
    <property type="match status" value="1"/>
</dbReference>
<dbReference type="GO" id="GO:0016779">
    <property type="term" value="F:nucleotidyltransferase activity"/>
    <property type="evidence" value="ECO:0007669"/>
    <property type="project" value="UniProtKB-KW"/>
</dbReference>
<dbReference type="Gene3D" id="3.40.50.720">
    <property type="entry name" value="NAD(P)-binding Rossmann-like Domain"/>
    <property type="match status" value="1"/>
</dbReference>
<reference evidence="2 3" key="1">
    <citation type="submission" date="2021-03" db="EMBL/GenBank/DDBJ databases">
        <title>Geobacter metallireducens gen. nov. sp. nov., a microorganism capable of coupling the complete oxidation of organic compounds to the reduction of iron and other metals.</title>
        <authorList>
            <person name="Li Y."/>
        </authorList>
    </citation>
    <scope>NUCLEOTIDE SEQUENCE [LARGE SCALE GENOMIC DNA]</scope>
    <source>
        <strain evidence="2 3">Jerry-YX</strain>
    </source>
</reference>
<accession>A0ABX7Q412</accession>
<sequence length="249" mass="26827">MMTKEQTERYARHIMLEKVGHAGQERLLAGKVMIIGAGGLGSPIALYLAAAGVGTIGLADSDRVELSNLQRQIAHHTADLGRPKVVSAREKITAMNPDVNVTTFETRVDSSNIKGIIENFDFVIDATDNFDTKFLINDACVSIGKPFSHGGILQFNGQTMTVLPGKSPCYRCIFPDPPENEEVATACSRAGVMGILPGIIGSLQATEAIKHLLDIGDLLTGRLLTYNALSLKFREIPIKQNSNCACSND</sequence>
<dbReference type="InterPro" id="IPR000594">
    <property type="entry name" value="ThiF_NAD_FAD-bd"/>
</dbReference>
<dbReference type="EMBL" id="CP071382">
    <property type="protein sequence ID" value="QSV46114.1"/>
    <property type="molecule type" value="Genomic_DNA"/>
</dbReference>
<keyword evidence="2" id="KW-0808">Transferase</keyword>
<dbReference type="RefSeq" id="WP_207163902.1">
    <property type="nucleotide sequence ID" value="NZ_CP071382.1"/>
</dbReference>
<keyword evidence="2" id="KW-0548">Nucleotidyltransferase</keyword>
<evidence type="ECO:0000313" key="2">
    <source>
        <dbReference type="EMBL" id="QSV46114.1"/>
    </source>
</evidence>
<proteinExistence type="predicted"/>
<dbReference type="Proteomes" id="UP000663651">
    <property type="component" value="Chromosome"/>
</dbReference>
<dbReference type="Pfam" id="PF00899">
    <property type="entry name" value="ThiF"/>
    <property type="match status" value="1"/>
</dbReference>
<dbReference type="PANTHER" id="PTHR10953">
    <property type="entry name" value="UBIQUITIN-ACTIVATING ENZYME E1"/>
    <property type="match status" value="1"/>
</dbReference>